<protein>
    <submittedName>
        <fullName evidence="1">Uncharacterized protein</fullName>
    </submittedName>
</protein>
<proteinExistence type="predicted"/>
<reference evidence="1 2" key="1">
    <citation type="submission" date="2019-04" db="EMBL/GenBank/DDBJ databases">
        <authorList>
            <person name="Van Vliet M D."/>
        </authorList>
    </citation>
    <scope>NUCLEOTIDE SEQUENCE [LARGE SCALE GENOMIC DNA]</scope>
    <source>
        <strain evidence="1 2">F1</strain>
    </source>
</reference>
<gene>
    <name evidence="1" type="ORF">PDESU_00412</name>
</gene>
<dbReference type="AlphaFoldDB" id="A0A6C2TW16"/>
<evidence type="ECO:0000313" key="2">
    <source>
        <dbReference type="Proteomes" id="UP000366872"/>
    </source>
</evidence>
<keyword evidence="2" id="KW-1185">Reference proteome</keyword>
<dbReference type="RefSeq" id="WP_136077582.1">
    <property type="nucleotide sequence ID" value="NZ_CAAHFG010000001.1"/>
</dbReference>
<organism evidence="1 2">
    <name type="scientific">Pontiella desulfatans</name>
    <dbReference type="NCBI Taxonomy" id="2750659"/>
    <lineage>
        <taxon>Bacteria</taxon>
        <taxon>Pseudomonadati</taxon>
        <taxon>Kiritimatiellota</taxon>
        <taxon>Kiritimatiellia</taxon>
        <taxon>Kiritimatiellales</taxon>
        <taxon>Pontiellaceae</taxon>
        <taxon>Pontiella</taxon>
    </lineage>
</organism>
<sequence length="127" mass="13358">MDINVYKVSEVSDEKIHNLLSSNQSFVLKEVKHMKETVKTLKTKLDKLGVKYKVYTKGRVAGVALIAAPVALPAAGVGAAVAGLTCVAAGLGAAAGVTGHNIKNRKAVYKIGKNPLKKTITVTCKVK</sequence>
<name>A0A6C2TW16_PONDE</name>
<dbReference type="EMBL" id="CAAHFG010000001">
    <property type="protein sequence ID" value="VGO11865.1"/>
    <property type="molecule type" value="Genomic_DNA"/>
</dbReference>
<evidence type="ECO:0000313" key="1">
    <source>
        <dbReference type="EMBL" id="VGO11865.1"/>
    </source>
</evidence>
<accession>A0A6C2TW16</accession>
<dbReference type="Proteomes" id="UP000366872">
    <property type="component" value="Unassembled WGS sequence"/>
</dbReference>